<dbReference type="InterPro" id="IPR003439">
    <property type="entry name" value="ABC_transporter-like_ATP-bd"/>
</dbReference>
<dbReference type="InterPro" id="IPR013563">
    <property type="entry name" value="Oligopep_ABC_C"/>
</dbReference>
<dbReference type="SUPFAM" id="SSF52540">
    <property type="entry name" value="P-loop containing nucleoside triphosphate hydrolases"/>
    <property type="match status" value="1"/>
</dbReference>
<dbReference type="NCBIfam" id="TIGR01727">
    <property type="entry name" value="oligo_HPY"/>
    <property type="match status" value="1"/>
</dbReference>
<dbReference type="GO" id="GO:0015833">
    <property type="term" value="P:peptide transport"/>
    <property type="evidence" value="ECO:0007669"/>
    <property type="project" value="InterPro"/>
</dbReference>
<dbReference type="GO" id="GO:0005524">
    <property type="term" value="F:ATP binding"/>
    <property type="evidence" value="ECO:0007669"/>
    <property type="project" value="UniProtKB-KW"/>
</dbReference>
<keyword evidence="2" id="KW-0813">Transport</keyword>
<evidence type="ECO:0000313" key="10">
    <source>
        <dbReference type="Proteomes" id="UP000449193"/>
    </source>
</evidence>
<keyword evidence="4 6" id="KW-0067">ATP-binding</keyword>
<dbReference type="PROSITE" id="PS50893">
    <property type="entry name" value="ABC_TRANSPORTER_2"/>
    <property type="match status" value="1"/>
</dbReference>
<dbReference type="Proteomes" id="UP000472755">
    <property type="component" value="Unassembled WGS sequence"/>
</dbReference>
<evidence type="ECO:0000313" key="9">
    <source>
        <dbReference type="Proteomes" id="UP000032483"/>
    </source>
</evidence>
<dbReference type="PATRIC" id="fig|1550024.3.peg.1820"/>
<dbReference type="GO" id="GO:0055085">
    <property type="term" value="P:transmembrane transport"/>
    <property type="evidence" value="ECO:0007669"/>
    <property type="project" value="UniProtKB-ARBA"/>
</dbReference>
<dbReference type="InterPro" id="IPR050319">
    <property type="entry name" value="ABC_transp_ATP-bind"/>
</dbReference>
<evidence type="ECO:0000313" key="11">
    <source>
        <dbReference type="Proteomes" id="UP000472755"/>
    </source>
</evidence>
<dbReference type="Pfam" id="PF00005">
    <property type="entry name" value="ABC_tran"/>
    <property type="match status" value="1"/>
</dbReference>
<proteinExistence type="inferred from homology"/>
<comment type="similarity">
    <text evidence="1">Belongs to the ABC transporter superfamily.</text>
</comment>
<dbReference type="PANTHER" id="PTHR43776">
    <property type="entry name" value="TRANSPORT ATP-BINDING PROTEIN"/>
    <property type="match status" value="1"/>
</dbReference>
<dbReference type="PANTHER" id="PTHR43776:SF7">
    <property type="entry name" value="D,D-DIPEPTIDE TRANSPORT ATP-BINDING PROTEIN DDPF-RELATED"/>
    <property type="match status" value="1"/>
</dbReference>
<evidence type="ECO:0000256" key="4">
    <source>
        <dbReference type="ARBA" id="ARBA00022840"/>
    </source>
</evidence>
<dbReference type="GeneID" id="42856545"/>
<dbReference type="EMBL" id="JXXK01000009">
    <property type="protein sequence ID" value="KJF40113.1"/>
    <property type="molecule type" value="Genomic_DNA"/>
</dbReference>
<dbReference type="AlphaFoldDB" id="A0A0D8J2T1"/>
<reference evidence="6" key="1">
    <citation type="submission" date="2015-02" db="EMBL/GenBank/DDBJ databases">
        <title>A novel member of the family Ruminococcaceae isolated from human feces.</title>
        <authorList>
            <person name="Shkoporov A.N."/>
            <person name="Chaplin A.V."/>
            <person name="Motuzova O.V."/>
            <person name="Kafarskaia L.I."/>
            <person name="Khokhlova E.V."/>
            <person name="Efimov B.A."/>
        </authorList>
    </citation>
    <scope>NUCLEOTIDE SEQUENCE [LARGE SCALE GENOMIC DNA]</scope>
    <source>
        <strain evidence="6">585-1</strain>
    </source>
</reference>
<feature type="domain" description="ABC transporter" evidence="5">
    <location>
        <begin position="6"/>
        <end position="280"/>
    </location>
</feature>
<protein>
    <submittedName>
        <fullName evidence="7">ATP-binding cassette domain-containing protein</fullName>
    </submittedName>
    <submittedName>
        <fullName evidence="6">Peptide ABC transporter ATP-binding protein</fullName>
    </submittedName>
</protein>
<dbReference type="RefSeq" id="WP_009323907.1">
    <property type="nucleotide sequence ID" value="NZ_CAOJUJ010000003.1"/>
</dbReference>
<comment type="caution">
    <text evidence="6">The sequence shown here is derived from an EMBL/GenBank/DDBJ whole genome shotgun (WGS) entry which is preliminary data.</text>
</comment>
<evidence type="ECO:0000259" key="5">
    <source>
        <dbReference type="PROSITE" id="PS50893"/>
    </source>
</evidence>
<evidence type="ECO:0000256" key="3">
    <source>
        <dbReference type="ARBA" id="ARBA00022741"/>
    </source>
</evidence>
<gene>
    <name evidence="8" type="ORF">GMD52_01415</name>
    <name evidence="7" type="ORF">GMD59_02255</name>
    <name evidence="6" type="ORF">TQ39_08020</name>
</gene>
<name>A0A0D8J2T1_9FIRM</name>
<dbReference type="InterPro" id="IPR003593">
    <property type="entry name" value="AAA+_ATPase"/>
</dbReference>
<organism evidence="6 9">
    <name type="scientific">Ruthenibacterium lactatiformans</name>
    <dbReference type="NCBI Taxonomy" id="1550024"/>
    <lineage>
        <taxon>Bacteria</taxon>
        <taxon>Bacillati</taxon>
        <taxon>Bacillota</taxon>
        <taxon>Clostridia</taxon>
        <taxon>Eubacteriales</taxon>
        <taxon>Oscillospiraceae</taxon>
        <taxon>Ruthenibacterium</taxon>
    </lineage>
</organism>
<evidence type="ECO:0000313" key="7">
    <source>
        <dbReference type="EMBL" id="MTS26106.1"/>
    </source>
</evidence>
<keyword evidence="3" id="KW-0547">Nucleotide-binding</keyword>
<sequence>MSEKLVEVQHLQQYFPAGGMGKNKKYVQAVDDVSFAINKGETLGLVGESGCGKTTTGRTLLRLYEPTKGRILYDGETLFDSGNVPLYNEDGTPVLDESGKPKFGKKTAVNMLPYRRKMQIVFQDPYASLDPRMTVGDIVGEAIDIHKLASSKADRRERIIKMLERVGLNSEHANRYPHEFSGGQRQRVGIARALAVDPQFIVCDEPISALDVSIQAQVVNMFEDLQDQYGLTYLFIAHDLSVVKHISDRIGVMYLGKLVELADSYELTFHSVHPYTRSLISAIPVADPKTARESRRIVLEGDVPSPLNPPSGCRFRTRCPYADEQCAAEEPKWREVSGGHYAACHHLDKVK</sequence>
<accession>A0A0D8J2T1</accession>
<dbReference type="InterPro" id="IPR027417">
    <property type="entry name" value="P-loop_NTPase"/>
</dbReference>
<evidence type="ECO:0000313" key="6">
    <source>
        <dbReference type="EMBL" id="KJF40113.1"/>
    </source>
</evidence>
<dbReference type="InterPro" id="IPR017871">
    <property type="entry name" value="ABC_transporter-like_CS"/>
</dbReference>
<dbReference type="PROSITE" id="PS00211">
    <property type="entry name" value="ABC_TRANSPORTER_1"/>
    <property type="match status" value="1"/>
</dbReference>
<keyword evidence="9" id="KW-1185">Reference proteome</keyword>
<dbReference type="Gene3D" id="3.40.50.300">
    <property type="entry name" value="P-loop containing nucleotide triphosphate hydrolases"/>
    <property type="match status" value="1"/>
</dbReference>
<dbReference type="Proteomes" id="UP000032483">
    <property type="component" value="Unassembled WGS sequence"/>
</dbReference>
<dbReference type="Proteomes" id="UP000449193">
    <property type="component" value="Unassembled WGS sequence"/>
</dbReference>
<evidence type="ECO:0000256" key="1">
    <source>
        <dbReference type="ARBA" id="ARBA00005417"/>
    </source>
</evidence>
<evidence type="ECO:0000313" key="8">
    <source>
        <dbReference type="EMBL" id="MTS50200.1"/>
    </source>
</evidence>
<dbReference type="EMBL" id="WMZU01000002">
    <property type="protein sequence ID" value="MTS26106.1"/>
    <property type="molecule type" value="Genomic_DNA"/>
</dbReference>
<dbReference type="GO" id="GO:0016887">
    <property type="term" value="F:ATP hydrolysis activity"/>
    <property type="evidence" value="ECO:0007669"/>
    <property type="project" value="InterPro"/>
</dbReference>
<evidence type="ECO:0000256" key="2">
    <source>
        <dbReference type="ARBA" id="ARBA00022448"/>
    </source>
</evidence>
<dbReference type="EMBL" id="WMZR01000002">
    <property type="protein sequence ID" value="MTS50200.1"/>
    <property type="molecule type" value="Genomic_DNA"/>
</dbReference>
<dbReference type="Pfam" id="PF08352">
    <property type="entry name" value="oligo_HPY"/>
    <property type="match status" value="1"/>
</dbReference>
<dbReference type="CDD" id="cd03257">
    <property type="entry name" value="ABC_NikE_OppD_transporters"/>
    <property type="match status" value="1"/>
</dbReference>
<dbReference type="SMART" id="SM00382">
    <property type="entry name" value="AAA"/>
    <property type="match status" value="1"/>
</dbReference>
<reference evidence="10 11" key="2">
    <citation type="journal article" date="2019" name="Nat. Med.">
        <title>A library of human gut bacterial isolates paired with longitudinal multiomics data enables mechanistic microbiome research.</title>
        <authorList>
            <person name="Poyet M."/>
            <person name="Groussin M."/>
            <person name="Gibbons S.M."/>
            <person name="Avila-Pacheco J."/>
            <person name="Jiang X."/>
            <person name="Kearney S.M."/>
            <person name="Perrotta A.R."/>
            <person name="Berdy B."/>
            <person name="Zhao S."/>
            <person name="Lieberman T.D."/>
            <person name="Swanson P.K."/>
            <person name="Smith M."/>
            <person name="Roesemann S."/>
            <person name="Alexander J.E."/>
            <person name="Rich S.A."/>
            <person name="Livny J."/>
            <person name="Vlamakis H."/>
            <person name="Clish C."/>
            <person name="Bullock K."/>
            <person name="Deik A."/>
            <person name="Scott J."/>
            <person name="Pierce K.A."/>
            <person name="Xavier R.J."/>
            <person name="Alm E.J."/>
        </authorList>
    </citation>
    <scope>NUCLEOTIDE SEQUENCE [LARGE SCALE GENOMIC DNA]</scope>
    <source>
        <strain evidence="7 11">BIOML-A4</strain>
        <strain evidence="8 10">BIOML-A7</strain>
    </source>
</reference>